<keyword evidence="3" id="KW-1185">Reference proteome</keyword>
<evidence type="ECO:0000313" key="2">
    <source>
        <dbReference type="EMBL" id="TFK90951.1"/>
    </source>
</evidence>
<evidence type="ECO:0000256" key="1">
    <source>
        <dbReference type="SAM" id="MobiDB-lite"/>
    </source>
</evidence>
<dbReference type="EMBL" id="ML211032">
    <property type="protein sequence ID" value="TFK90951.1"/>
    <property type="molecule type" value="Genomic_DNA"/>
</dbReference>
<dbReference type="Proteomes" id="UP000308197">
    <property type="component" value="Unassembled WGS sequence"/>
</dbReference>
<proteinExistence type="predicted"/>
<sequence length="111" mass="12454">MHVVGAVVRSHRSVMTSERRGEYSIREDFLKIGERRGEDSPLEALTPSVPADTRSWPPRNAQRAALQSHRPRALDTSTAVCPCRPPRSSLPRPRHAIMQSSSGMSGPRRWE</sequence>
<protein>
    <submittedName>
        <fullName evidence="2">Uncharacterized protein</fullName>
    </submittedName>
</protein>
<feature type="region of interest" description="Disordered" evidence="1">
    <location>
        <begin position="35"/>
        <end position="111"/>
    </location>
</feature>
<name>A0A5C3PNQ1_9APHY</name>
<reference evidence="2 3" key="1">
    <citation type="journal article" date="2019" name="Nat. Ecol. Evol.">
        <title>Megaphylogeny resolves global patterns of mushroom evolution.</title>
        <authorList>
            <person name="Varga T."/>
            <person name="Krizsan K."/>
            <person name="Foldi C."/>
            <person name="Dima B."/>
            <person name="Sanchez-Garcia M."/>
            <person name="Sanchez-Ramirez S."/>
            <person name="Szollosi G.J."/>
            <person name="Szarkandi J.G."/>
            <person name="Papp V."/>
            <person name="Albert L."/>
            <person name="Andreopoulos W."/>
            <person name="Angelini C."/>
            <person name="Antonin V."/>
            <person name="Barry K.W."/>
            <person name="Bougher N.L."/>
            <person name="Buchanan P."/>
            <person name="Buyck B."/>
            <person name="Bense V."/>
            <person name="Catcheside P."/>
            <person name="Chovatia M."/>
            <person name="Cooper J."/>
            <person name="Damon W."/>
            <person name="Desjardin D."/>
            <person name="Finy P."/>
            <person name="Geml J."/>
            <person name="Haridas S."/>
            <person name="Hughes K."/>
            <person name="Justo A."/>
            <person name="Karasinski D."/>
            <person name="Kautmanova I."/>
            <person name="Kiss B."/>
            <person name="Kocsube S."/>
            <person name="Kotiranta H."/>
            <person name="LaButti K.M."/>
            <person name="Lechner B.E."/>
            <person name="Liimatainen K."/>
            <person name="Lipzen A."/>
            <person name="Lukacs Z."/>
            <person name="Mihaltcheva S."/>
            <person name="Morgado L.N."/>
            <person name="Niskanen T."/>
            <person name="Noordeloos M.E."/>
            <person name="Ohm R.A."/>
            <person name="Ortiz-Santana B."/>
            <person name="Ovrebo C."/>
            <person name="Racz N."/>
            <person name="Riley R."/>
            <person name="Savchenko A."/>
            <person name="Shiryaev A."/>
            <person name="Soop K."/>
            <person name="Spirin V."/>
            <person name="Szebenyi C."/>
            <person name="Tomsovsky M."/>
            <person name="Tulloss R.E."/>
            <person name="Uehling J."/>
            <person name="Grigoriev I.V."/>
            <person name="Vagvolgyi C."/>
            <person name="Papp T."/>
            <person name="Martin F.M."/>
            <person name="Miettinen O."/>
            <person name="Hibbett D.S."/>
            <person name="Nagy L.G."/>
        </authorList>
    </citation>
    <scope>NUCLEOTIDE SEQUENCE [LARGE SCALE GENOMIC DNA]</scope>
    <source>
        <strain evidence="2 3">HHB13444</strain>
    </source>
</reference>
<evidence type="ECO:0000313" key="3">
    <source>
        <dbReference type="Proteomes" id="UP000308197"/>
    </source>
</evidence>
<gene>
    <name evidence="2" type="ORF">K466DRAFT_356254</name>
</gene>
<dbReference type="InParanoid" id="A0A5C3PNQ1"/>
<organism evidence="2 3">
    <name type="scientific">Polyporus arcularius HHB13444</name>
    <dbReference type="NCBI Taxonomy" id="1314778"/>
    <lineage>
        <taxon>Eukaryota</taxon>
        <taxon>Fungi</taxon>
        <taxon>Dikarya</taxon>
        <taxon>Basidiomycota</taxon>
        <taxon>Agaricomycotina</taxon>
        <taxon>Agaricomycetes</taxon>
        <taxon>Polyporales</taxon>
        <taxon>Polyporaceae</taxon>
        <taxon>Polyporus</taxon>
    </lineage>
</organism>
<accession>A0A5C3PNQ1</accession>
<dbReference type="AlphaFoldDB" id="A0A5C3PNQ1"/>